<sequence length="61" mass="6784">MPAVRPKWPAVAYGLSVIDVDGCDQPGEEVDWLNVPCDHVLPNFEFLPNGKPLHLCFPLLL</sequence>
<dbReference type="Proteomes" id="UP000030645">
    <property type="component" value="Unassembled WGS sequence"/>
</dbReference>
<gene>
    <name evidence="1" type="ORF">L484_027850</name>
</gene>
<name>W9S1Z3_9ROSA</name>
<dbReference type="AlphaFoldDB" id="W9S1Z3"/>
<dbReference type="EMBL" id="KE344869">
    <property type="protein sequence ID" value="EXB82669.1"/>
    <property type="molecule type" value="Genomic_DNA"/>
</dbReference>
<evidence type="ECO:0000313" key="2">
    <source>
        <dbReference type="Proteomes" id="UP000030645"/>
    </source>
</evidence>
<evidence type="ECO:0000313" key="1">
    <source>
        <dbReference type="EMBL" id="EXB82669.1"/>
    </source>
</evidence>
<reference evidence="1" key="1">
    <citation type="submission" date="2013-06" db="EMBL/GenBank/DDBJ databases">
        <title>Draft Genome Sequence of a Mulberry Tree, Morus notabilis C.K. Schn.</title>
        <authorList>
            <person name="He N."/>
            <person name="Zhao S."/>
        </authorList>
    </citation>
    <scope>NUCLEOTIDE SEQUENCE</scope>
</reference>
<proteinExistence type="predicted"/>
<keyword evidence="2" id="KW-1185">Reference proteome</keyword>
<protein>
    <submittedName>
        <fullName evidence="1">Uncharacterized protein</fullName>
    </submittedName>
</protein>
<accession>W9S1Z3</accession>
<organism evidence="1 2">
    <name type="scientific">Morus notabilis</name>
    <dbReference type="NCBI Taxonomy" id="981085"/>
    <lineage>
        <taxon>Eukaryota</taxon>
        <taxon>Viridiplantae</taxon>
        <taxon>Streptophyta</taxon>
        <taxon>Embryophyta</taxon>
        <taxon>Tracheophyta</taxon>
        <taxon>Spermatophyta</taxon>
        <taxon>Magnoliopsida</taxon>
        <taxon>eudicotyledons</taxon>
        <taxon>Gunneridae</taxon>
        <taxon>Pentapetalae</taxon>
        <taxon>rosids</taxon>
        <taxon>fabids</taxon>
        <taxon>Rosales</taxon>
        <taxon>Moraceae</taxon>
        <taxon>Moreae</taxon>
        <taxon>Morus</taxon>
    </lineage>
</organism>